<sequence length="415" mass="46235">MYAPNSMFPPDCFSKTDASFIVGEMHQRIAGCNTLASLHIQPGRFHMVNETVLFTYVSHSIKEFFSNIQKIPEDFSNASAYHICVDTQIQWDAADNNRSRSFDPSSQEFKPTHGSGLDDLAKEIIKNVTSSSSDQNHSFMYLGSYITTGYTGSPEVRYDWEQDGQMHNLSTVADTSGTEKTKQWLGVKNTEGITKLSMVGCNILVSLHLEYGPHYTQNETKSFTYVSHSVKEFFDNVQKVPEKFLDASAYHLCVDPQVQWVGVNRYAATVHDHPDLFKPQHESGPDALAKEIIANITHHSGDGGFLYLGEPISVGYVSGTETRFDWEQDKQMHNLSKVDGGSGANITKQWLNIDNKDTITKLSMVCTKPQVFIPRARPLPDDKDADDAGVALFSSYLPVQVLFALFAASLIMSCA</sequence>
<accession>A0AAJ5Z9G9</accession>
<evidence type="ECO:0000313" key="1">
    <source>
        <dbReference type="EMBL" id="WFD17721.1"/>
    </source>
</evidence>
<dbReference type="AlphaFoldDB" id="A0AAJ5Z9G9"/>
<dbReference type="EMBL" id="CP119924">
    <property type="protein sequence ID" value="WFD17721.1"/>
    <property type="molecule type" value="Genomic_DNA"/>
</dbReference>
<organism evidence="1 2">
    <name type="scientific">Malassezia arunalokei</name>
    <dbReference type="NCBI Taxonomy" id="1514897"/>
    <lineage>
        <taxon>Eukaryota</taxon>
        <taxon>Fungi</taxon>
        <taxon>Dikarya</taxon>
        <taxon>Basidiomycota</taxon>
        <taxon>Ustilaginomycotina</taxon>
        <taxon>Malasseziomycetes</taxon>
        <taxon>Malasseziales</taxon>
        <taxon>Malasseziaceae</taxon>
        <taxon>Malassezia</taxon>
    </lineage>
</organism>
<gene>
    <name evidence="1" type="ORF">MARU1_003784</name>
</gene>
<evidence type="ECO:0000313" key="2">
    <source>
        <dbReference type="Proteomes" id="UP001217582"/>
    </source>
</evidence>
<dbReference type="Proteomes" id="UP001217582">
    <property type="component" value="Chromosome 9"/>
</dbReference>
<proteinExistence type="predicted"/>
<protein>
    <submittedName>
        <fullName evidence="1">Uncharacterized protein</fullName>
    </submittedName>
</protein>
<reference evidence="1 2" key="1">
    <citation type="submission" date="2023-03" db="EMBL/GenBank/DDBJ databases">
        <title>Mating type loci evolution in Malassezia.</title>
        <authorList>
            <person name="Coelho M.A."/>
        </authorList>
    </citation>
    <scope>NUCLEOTIDE SEQUENCE [LARGE SCALE GENOMIC DNA]</scope>
    <source>
        <strain evidence="1 2">CBS 13387</strain>
    </source>
</reference>
<keyword evidence="2" id="KW-1185">Reference proteome</keyword>
<name>A0AAJ5Z9G9_9BASI</name>